<comment type="caution">
    <text evidence="1">The sequence shown here is derived from an EMBL/GenBank/DDBJ whole genome shotgun (WGS) entry which is preliminary data.</text>
</comment>
<dbReference type="AlphaFoldDB" id="A0A0R0BFV8"/>
<reference evidence="1 2" key="1">
    <citation type="journal article" date="2016" name="Front. Microbiol.">
        <title>Genome Sequence of Type Strains of Genus Stenotrophomonas.</title>
        <authorList>
            <person name="Patil P.P."/>
            <person name="Midha S."/>
            <person name="Kumar S."/>
            <person name="Patil P.B."/>
        </authorList>
    </citation>
    <scope>NUCLEOTIDE SEQUENCE [LARGE SCALE GENOMIC DNA]</scope>
    <source>
        <strain evidence="1 2">LMG 978</strain>
    </source>
</reference>
<evidence type="ECO:0000313" key="1">
    <source>
        <dbReference type="EMBL" id="KRG52647.1"/>
    </source>
</evidence>
<proteinExistence type="predicted"/>
<keyword evidence="2" id="KW-1185">Reference proteome</keyword>
<accession>A0A0R0BFV8</accession>
<name>A0A0R0BFV8_9GAMM</name>
<dbReference type="Proteomes" id="UP000051757">
    <property type="component" value="Unassembled WGS sequence"/>
</dbReference>
<dbReference type="EMBL" id="LLXV01000014">
    <property type="protein sequence ID" value="KRG52647.1"/>
    <property type="molecule type" value="Genomic_DNA"/>
</dbReference>
<evidence type="ECO:0000313" key="2">
    <source>
        <dbReference type="Proteomes" id="UP000051757"/>
    </source>
</evidence>
<gene>
    <name evidence="1" type="ORF">ARC23_05855</name>
</gene>
<dbReference type="OrthoDB" id="6042231at2"/>
<protein>
    <submittedName>
        <fullName evidence="1">Uncharacterized protein</fullName>
    </submittedName>
</protein>
<sequence length="76" mass="8525">MSTHLEIDLMIAQLEEMLPTWTAFHPEPQFIGMLAEALDYIAASADPDARLYCVMRTGHLNVCSGEIPWTARYGGR</sequence>
<organism evidence="1 2">
    <name type="scientific">Stenotrophomonas beteli</name>
    <dbReference type="NCBI Taxonomy" id="3384461"/>
    <lineage>
        <taxon>Bacteria</taxon>
        <taxon>Pseudomonadati</taxon>
        <taxon>Pseudomonadota</taxon>
        <taxon>Gammaproteobacteria</taxon>
        <taxon>Lysobacterales</taxon>
        <taxon>Lysobacteraceae</taxon>
        <taxon>Stenotrophomonas</taxon>
        <taxon>Stenotrophomonas maltophilia group</taxon>
    </lineage>
</organism>